<dbReference type="Pfam" id="PF22019">
    <property type="entry name" value="GlgB_N"/>
    <property type="match status" value="1"/>
</dbReference>
<dbReference type="STRING" id="1672749.BJF92_05035"/>
<dbReference type="Gene3D" id="3.20.20.80">
    <property type="entry name" value="Glycosidases"/>
    <property type="match status" value="1"/>
</dbReference>
<accession>A0A1Q9AF79</accession>
<comment type="similarity">
    <text evidence="4 10">Belongs to the glycosyl hydrolase 13 family. GlgB subfamily.</text>
</comment>
<dbReference type="InterPro" id="IPR044143">
    <property type="entry name" value="GlgB_N_E_set_prok"/>
</dbReference>
<dbReference type="NCBIfam" id="TIGR01515">
    <property type="entry name" value="branching_enzym"/>
    <property type="match status" value="1"/>
</dbReference>
<dbReference type="AlphaFoldDB" id="A0A1Q9AF79"/>
<dbReference type="SMART" id="SM00642">
    <property type="entry name" value="Aamy"/>
    <property type="match status" value="1"/>
</dbReference>
<dbReference type="SUPFAM" id="SSF51011">
    <property type="entry name" value="Glycosyl hydrolase domain"/>
    <property type="match status" value="1"/>
</dbReference>
<evidence type="ECO:0000256" key="9">
    <source>
        <dbReference type="ARBA" id="ARBA00023277"/>
    </source>
</evidence>
<keyword evidence="8 10" id="KW-0320">Glycogen biosynthesis</keyword>
<dbReference type="Pfam" id="PF02806">
    <property type="entry name" value="Alpha-amylase_C"/>
    <property type="match status" value="1"/>
</dbReference>
<dbReference type="InterPro" id="IPR037439">
    <property type="entry name" value="Branching_enzy"/>
</dbReference>
<evidence type="ECO:0000256" key="3">
    <source>
        <dbReference type="ARBA" id="ARBA00004964"/>
    </source>
</evidence>
<dbReference type="Gene3D" id="2.60.40.1180">
    <property type="entry name" value="Golgi alpha-mannosidase II"/>
    <property type="match status" value="1"/>
</dbReference>
<dbReference type="OrthoDB" id="9800174at2"/>
<evidence type="ECO:0000313" key="13">
    <source>
        <dbReference type="EMBL" id="OLP53536.1"/>
    </source>
</evidence>
<evidence type="ECO:0000256" key="2">
    <source>
        <dbReference type="ARBA" id="ARBA00002953"/>
    </source>
</evidence>
<dbReference type="FunFam" id="2.60.40.10:FF:000169">
    <property type="entry name" value="1,4-alpha-glucan branching enzyme GlgB"/>
    <property type="match status" value="1"/>
</dbReference>
<dbReference type="GO" id="GO:0005829">
    <property type="term" value="C:cytosol"/>
    <property type="evidence" value="ECO:0007669"/>
    <property type="project" value="TreeGrafter"/>
</dbReference>
<dbReference type="InterPro" id="IPR006048">
    <property type="entry name" value="A-amylase/branching_C"/>
</dbReference>
<dbReference type="InterPro" id="IPR004193">
    <property type="entry name" value="Glyco_hydro_13_N"/>
</dbReference>
<dbReference type="EC" id="2.4.1.18" evidence="10"/>
<dbReference type="Gene3D" id="2.60.40.10">
    <property type="entry name" value="Immunoglobulins"/>
    <property type="match status" value="1"/>
</dbReference>
<dbReference type="InterPro" id="IPR017853">
    <property type="entry name" value="GH"/>
</dbReference>
<feature type="active site" description="Nucleophile" evidence="10 11">
    <location>
        <position position="417"/>
    </location>
</feature>
<evidence type="ECO:0000256" key="1">
    <source>
        <dbReference type="ARBA" id="ARBA00000826"/>
    </source>
</evidence>
<evidence type="ECO:0000313" key="14">
    <source>
        <dbReference type="Proteomes" id="UP000186143"/>
    </source>
</evidence>
<dbReference type="InterPro" id="IPR013783">
    <property type="entry name" value="Ig-like_fold"/>
</dbReference>
<keyword evidence="6 10" id="KW-0328">Glycosyltransferase</keyword>
<comment type="catalytic activity">
    <reaction evidence="1 10">
        <text>Transfers a segment of a (1-&gt;4)-alpha-D-glucan chain to a primary hydroxy group in a similar glucan chain.</text>
        <dbReference type="EC" id="2.4.1.18"/>
    </reaction>
</comment>
<dbReference type="InterPro" id="IPR006407">
    <property type="entry name" value="GlgB"/>
</dbReference>
<protein>
    <recommendedName>
        <fullName evidence="10">1,4-alpha-glucan branching enzyme GlgB</fullName>
        <ecNumber evidence="10">2.4.1.18</ecNumber>
    </recommendedName>
    <alternativeName>
        <fullName evidence="10">1,4-alpha-D-glucan:1,4-alpha-D-glucan 6-glucosyl-transferase</fullName>
    </alternativeName>
    <alternativeName>
        <fullName evidence="10">Alpha-(1-&gt;4)-glucan branching enzyme</fullName>
    </alternativeName>
    <alternativeName>
        <fullName evidence="10">Glycogen branching enzyme</fullName>
        <shortName evidence="10">BE</shortName>
    </alternativeName>
</protein>
<dbReference type="FunFam" id="3.20.20.80:FF:000003">
    <property type="entry name" value="1,4-alpha-glucan branching enzyme GlgB"/>
    <property type="match status" value="1"/>
</dbReference>
<organism evidence="13 14">
    <name type="scientific">Xaviernesmea rhizosphaerae</name>
    <dbReference type="NCBI Taxonomy" id="1672749"/>
    <lineage>
        <taxon>Bacteria</taxon>
        <taxon>Pseudomonadati</taxon>
        <taxon>Pseudomonadota</taxon>
        <taxon>Alphaproteobacteria</taxon>
        <taxon>Hyphomicrobiales</taxon>
        <taxon>Rhizobiaceae</taxon>
        <taxon>Rhizobium/Agrobacterium group</taxon>
        <taxon>Xaviernesmea</taxon>
    </lineage>
</organism>
<comment type="caution">
    <text evidence="13">The sequence shown here is derived from an EMBL/GenBank/DDBJ whole genome shotgun (WGS) entry which is preliminary data.</text>
</comment>
<dbReference type="EMBL" id="MKIO01000039">
    <property type="protein sequence ID" value="OLP53536.1"/>
    <property type="molecule type" value="Genomic_DNA"/>
</dbReference>
<dbReference type="UniPathway" id="UPA00164"/>
<keyword evidence="5 10" id="KW-0321">Glycogen metabolism</keyword>
<dbReference type="InterPro" id="IPR014756">
    <property type="entry name" value="Ig_E-set"/>
</dbReference>
<sequence length="752" mass="84167">MIISIADATQTQSSLPQEEIDAIVNGQHGDPFAVLGPHEGESGLIARCFLPGAETVSVESLDGAPLGTLTRIHDAGLFEGVLAADRFQPLVHRAANESGQWRVIDPYSFGPVLGPLDDYLIREGSHLRLFDKMGAHPLRHEGVDGFHFAVWAPNARRVSVVGDFNAWDGRRHVMRLRRDTGIWEIFLPEVTAGSPYKFEIIGAQGELLPLKADPFARRSELRPATASITAPVIDHDWQDAAHRAHWASADARRQPISIYEVHAGSWQKGDNGEFLSWDELGDRLIPYCVDMGFTHIEFLPISEYPYDPSWGYQTTGLYAPTARFGEPEGLARFVDGAHKAGIGVILDWVPAHFPVDAHGLRHFDGTALYEHQDPRQGFHPDWNTAIYNFGRAEVFSYLVNNALYWAETFHLDGLRVDAVASMLYLDYSRKHGEWVPNEYGGNENLEAVRFLQAMNRNVYGSHPGILTIAEESTSWPKVSAPVHDGGLGFGFKWNMGFMHDTLQYLSREPVHRKYHHHDLTFGLVYAFSENFVLPLSHDEVVHGKGSLIAKMPGDDWQKFANLRAYYAFMWGYPGKKLLFMGQEFAQWSEWSHERALDWNLLEYPLHAGMRRLVRDLNGTYRTKPALHARDCEGEGFDWLIADDRENSVFAWLRKAPGEKRIAVVSNFTPVYREHYSIPLPKTGQWREIVNTDAEIYGGSGKGNGGLIEAVRLGSGAIYAAITLPPLATVMFEEVSTEEEADTPQAPGASGAI</sequence>
<evidence type="ECO:0000256" key="8">
    <source>
        <dbReference type="ARBA" id="ARBA00023056"/>
    </source>
</evidence>
<dbReference type="SUPFAM" id="SSF51445">
    <property type="entry name" value="(Trans)glycosidases"/>
    <property type="match status" value="1"/>
</dbReference>
<feature type="active site" description="Proton donor" evidence="10 11">
    <location>
        <position position="470"/>
    </location>
</feature>
<evidence type="ECO:0000256" key="11">
    <source>
        <dbReference type="PIRSR" id="PIRSR000463-1"/>
    </source>
</evidence>
<dbReference type="RefSeq" id="WP_075636189.1">
    <property type="nucleotide sequence ID" value="NZ_MKIO01000039.1"/>
</dbReference>
<dbReference type="InterPro" id="IPR013780">
    <property type="entry name" value="Glyco_hydro_b"/>
</dbReference>
<keyword evidence="7 10" id="KW-0808">Transferase</keyword>
<reference evidence="13 14" key="1">
    <citation type="submission" date="2016-09" db="EMBL/GenBank/DDBJ databases">
        <title>Rhizobium sp. nov., a novel species isolated from the rice rhizosphere.</title>
        <authorList>
            <person name="Zhao J."/>
            <person name="Zhang X."/>
        </authorList>
    </citation>
    <scope>NUCLEOTIDE SEQUENCE [LARGE SCALE GENOMIC DNA]</scope>
    <source>
        <strain evidence="13 14">MH17</strain>
    </source>
</reference>
<dbReference type="InterPro" id="IPR054169">
    <property type="entry name" value="GlgB_N"/>
</dbReference>
<evidence type="ECO:0000259" key="12">
    <source>
        <dbReference type="SMART" id="SM00642"/>
    </source>
</evidence>
<dbReference type="GO" id="GO:0003844">
    <property type="term" value="F:1,4-alpha-glucan branching enzyme activity"/>
    <property type="evidence" value="ECO:0007669"/>
    <property type="project" value="UniProtKB-UniRule"/>
</dbReference>
<dbReference type="PANTHER" id="PTHR43651">
    <property type="entry name" value="1,4-ALPHA-GLUCAN-BRANCHING ENZYME"/>
    <property type="match status" value="1"/>
</dbReference>
<comment type="subunit">
    <text evidence="10">Monomer.</text>
</comment>
<dbReference type="NCBIfam" id="NF008967">
    <property type="entry name" value="PRK12313.1"/>
    <property type="match status" value="1"/>
</dbReference>
<dbReference type="CDD" id="cd02855">
    <property type="entry name" value="E_set_GBE_prok_N"/>
    <property type="match status" value="1"/>
</dbReference>
<comment type="pathway">
    <text evidence="3 10">Glycan biosynthesis; glycogen biosynthesis.</text>
</comment>
<keyword evidence="9 10" id="KW-0119">Carbohydrate metabolism</keyword>
<gene>
    <name evidence="10" type="primary">glgB</name>
    <name evidence="13" type="ORF">BJF92_05035</name>
</gene>
<dbReference type="PANTHER" id="PTHR43651:SF3">
    <property type="entry name" value="1,4-ALPHA-GLUCAN-BRANCHING ENZYME"/>
    <property type="match status" value="1"/>
</dbReference>
<name>A0A1Q9AF79_9HYPH</name>
<feature type="domain" description="Glycosyl hydrolase family 13 catalytic" evidence="12">
    <location>
        <begin position="260"/>
        <end position="614"/>
    </location>
</feature>
<comment type="function">
    <text evidence="2 10">Catalyzes the formation of the alpha-1,6-glucosidic linkages in glycogen by scission of a 1,4-alpha-linked oligosaccharide from growing alpha-1,4-glucan chains and the subsequent attachment of the oligosaccharide to the alpha-1,6 position.</text>
</comment>
<dbReference type="GO" id="GO:0043169">
    <property type="term" value="F:cation binding"/>
    <property type="evidence" value="ECO:0007669"/>
    <property type="project" value="InterPro"/>
</dbReference>
<dbReference type="Pfam" id="PF00128">
    <property type="entry name" value="Alpha-amylase"/>
    <property type="match status" value="1"/>
</dbReference>
<evidence type="ECO:0000256" key="5">
    <source>
        <dbReference type="ARBA" id="ARBA00022600"/>
    </source>
</evidence>
<evidence type="ECO:0000256" key="7">
    <source>
        <dbReference type="ARBA" id="ARBA00022679"/>
    </source>
</evidence>
<dbReference type="SUPFAM" id="SSF81296">
    <property type="entry name" value="E set domains"/>
    <property type="match status" value="2"/>
</dbReference>
<dbReference type="CDD" id="cd11322">
    <property type="entry name" value="AmyAc_Glg_BE"/>
    <property type="match status" value="1"/>
</dbReference>
<proteinExistence type="inferred from homology"/>
<dbReference type="NCBIfam" id="NF003811">
    <property type="entry name" value="PRK05402.1"/>
    <property type="match status" value="1"/>
</dbReference>
<dbReference type="InterPro" id="IPR006047">
    <property type="entry name" value="GH13_cat_dom"/>
</dbReference>
<dbReference type="GO" id="GO:0004553">
    <property type="term" value="F:hydrolase activity, hydrolyzing O-glycosyl compounds"/>
    <property type="evidence" value="ECO:0007669"/>
    <property type="project" value="InterPro"/>
</dbReference>
<dbReference type="Pfam" id="PF02922">
    <property type="entry name" value="CBM_48"/>
    <property type="match status" value="1"/>
</dbReference>
<evidence type="ECO:0000256" key="10">
    <source>
        <dbReference type="HAMAP-Rule" id="MF_00685"/>
    </source>
</evidence>
<dbReference type="FunFam" id="2.60.40.1180:FF:000002">
    <property type="entry name" value="1,4-alpha-glucan branching enzyme GlgB"/>
    <property type="match status" value="1"/>
</dbReference>
<dbReference type="PIRSF" id="PIRSF000463">
    <property type="entry name" value="GlgB"/>
    <property type="match status" value="1"/>
</dbReference>
<dbReference type="HAMAP" id="MF_00685">
    <property type="entry name" value="GlgB"/>
    <property type="match status" value="1"/>
</dbReference>
<evidence type="ECO:0000256" key="4">
    <source>
        <dbReference type="ARBA" id="ARBA00009000"/>
    </source>
</evidence>
<dbReference type="Proteomes" id="UP000186143">
    <property type="component" value="Unassembled WGS sequence"/>
</dbReference>
<evidence type="ECO:0000256" key="6">
    <source>
        <dbReference type="ARBA" id="ARBA00022676"/>
    </source>
</evidence>
<dbReference type="GO" id="GO:0005978">
    <property type="term" value="P:glycogen biosynthetic process"/>
    <property type="evidence" value="ECO:0007669"/>
    <property type="project" value="UniProtKB-UniRule"/>
</dbReference>